<dbReference type="InterPro" id="IPR018704">
    <property type="entry name" value="SecYEG/CpoB_TPR"/>
</dbReference>
<comment type="subcellular location">
    <subcellularLocation>
        <location evidence="1">Cell membrane</location>
        <topology evidence="1">Single-pass type II membrane protein</topology>
    </subcellularLocation>
</comment>
<dbReference type="Gene3D" id="1.25.40.10">
    <property type="entry name" value="Tetratricopeptide repeat domain"/>
    <property type="match status" value="1"/>
</dbReference>
<reference evidence="11 12" key="1">
    <citation type="submission" date="2019-02" db="EMBL/GenBank/DDBJ databases">
        <title>Prokaryotic population dynamics and viral predation in marine succession experiment using metagenomics: the confinement effect.</title>
        <authorList>
            <person name="Haro-Moreno J.M."/>
            <person name="Rodriguez-Valera F."/>
            <person name="Lopez-Perez M."/>
        </authorList>
    </citation>
    <scope>NUCLEOTIDE SEQUENCE [LARGE SCALE GENOMIC DNA]</scope>
    <source>
        <strain evidence="11">MED-G162</strain>
    </source>
</reference>
<keyword evidence="5 9" id="KW-0472">Membrane</keyword>
<evidence type="ECO:0000256" key="5">
    <source>
        <dbReference type="ARBA" id="ARBA00023136"/>
    </source>
</evidence>
<evidence type="ECO:0000313" key="11">
    <source>
        <dbReference type="EMBL" id="RZO27539.1"/>
    </source>
</evidence>
<dbReference type="Proteomes" id="UP000319384">
    <property type="component" value="Unassembled WGS sequence"/>
</dbReference>
<evidence type="ECO:0000256" key="4">
    <source>
        <dbReference type="ARBA" id="ARBA00022989"/>
    </source>
</evidence>
<name>A0A520N287_9GAMM</name>
<keyword evidence="6" id="KW-0143">Chaperone</keyword>
<dbReference type="AlphaFoldDB" id="A0A520N287"/>
<evidence type="ECO:0000256" key="9">
    <source>
        <dbReference type="SAM" id="Phobius"/>
    </source>
</evidence>
<comment type="caution">
    <text evidence="11">The sequence shown here is derived from an EMBL/GenBank/DDBJ whole genome shotgun (WGS) entry which is preliminary data.</text>
</comment>
<dbReference type="InterPro" id="IPR011990">
    <property type="entry name" value="TPR-like_helical_dom_sf"/>
</dbReference>
<protein>
    <recommendedName>
        <fullName evidence="8">Ancillary SecYEG translocon subunit</fullName>
    </recommendedName>
</protein>
<accession>A0A520N287</accession>
<dbReference type="GO" id="GO:0005886">
    <property type="term" value="C:plasma membrane"/>
    <property type="evidence" value="ECO:0007669"/>
    <property type="project" value="UniProtKB-SubCell"/>
</dbReference>
<evidence type="ECO:0000256" key="2">
    <source>
        <dbReference type="ARBA" id="ARBA00022475"/>
    </source>
</evidence>
<evidence type="ECO:0000256" key="3">
    <source>
        <dbReference type="ARBA" id="ARBA00022692"/>
    </source>
</evidence>
<evidence type="ECO:0000256" key="7">
    <source>
        <dbReference type="ARBA" id="ARBA00024197"/>
    </source>
</evidence>
<feature type="domain" description="Ancillary SecYEG translocon subunit/Cell division coordinator CpoB TPR" evidence="10">
    <location>
        <begin position="17"/>
        <end position="213"/>
    </location>
</feature>
<keyword evidence="3 9" id="KW-0812">Transmembrane</keyword>
<keyword evidence="2" id="KW-1003">Cell membrane</keyword>
<organism evidence="11 12">
    <name type="scientific">SAR86 cluster bacterium</name>
    <dbReference type="NCBI Taxonomy" id="2030880"/>
    <lineage>
        <taxon>Bacteria</taxon>
        <taxon>Pseudomonadati</taxon>
        <taxon>Pseudomonadota</taxon>
        <taxon>Gammaproteobacteria</taxon>
        <taxon>SAR86 cluster</taxon>
    </lineage>
</organism>
<dbReference type="GO" id="GO:0044877">
    <property type="term" value="F:protein-containing complex binding"/>
    <property type="evidence" value="ECO:0007669"/>
    <property type="project" value="InterPro"/>
</dbReference>
<keyword evidence="4 9" id="KW-1133">Transmembrane helix</keyword>
<dbReference type="SUPFAM" id="SSF48452">
    <property type="entry name" value="TPR-like"/>
    <property type="match status" value="1"/>
</dbReference>
<feature type="transmembrane region" description="Helical" evidence="9">
    <location>
        <begin position="21"/>
        <end position="41"/>
    </location>
</feature>
<evidence type="ECO:0000256" key="6">
    <source>
        <dbReference type="ARBA" id="ARBA00023186"/>
    </source>
</evidence>
<dbReference type="InterPro" id="IPR026039">
    <property type="entry name" value="YfgM"/>
</dbReference>
<dbReference type="PANTHER" id="PTHR38035:SF1">
    <property type="entry name" value="ANCILLARY SECYEG TRANSLOCON SUBUNIT"/>
    <property type="match status" value="1"/>
</dbReference>
<gene>
    <name evidence="11" type="ORF">EVA95_00185</name>
</gene>
<evidence type="ECO:0000313" key="12">
    <source>
        <dbReference type="Proteomes" id="UP000319384"/>
    </source>
</evidence>
<evidence type="ECO:0000259" key="10">
    <source>
        <dbReference type="Pfam" id="PF09976"/>
    </source>
</evidence>
<evidence type="ECO:0000256" key="1">
    <source>
        <dbReference type="ARBA" id="ARBA00004401"/>
    </source>
</evidence>
<sequence>MNNVYENNMKFVPFLKFINKYKIIITITIISVLLFVSYFVISNQIKKQNNEKASVIFNDWKNEISKENLDQDALTTIIGNLLENYEATGYTQLALLDHANYLAKSNNFEESLKSFNKVIELTNGFNGNKIYNKMARISAARILIDLERYDESLQKIEIYSSTNTNAYIHELIGDILLKQQKNDLAIEQYNLASEKYADETSRSIISMKIASIGY</sequence>
<dbReference type="EMBL" id="SHBH01000001">
    <property type="protein sequence ID" value="RZO27539.1"/>
    <property type="molecule type" value="Genomic_DNA"/>
</dbReference>
<proteinExistence type="inferred from homology"/>
<comment type="similarity">
    <text evidence="7">Belongs to the YfgM family.</text>
</comment>
<dbReference type="Pfam" id="PF09976">
    <property type="entry name" value="TPR_21"/>
    <property type="match status" value="1"/>
</dbReference>
<evidence type="ECO:0000256" key="8">
    <source>
        <dbReference type="ARBA" id="ARBA00024235"/>
    </source>
</evidence>
<dbReference type="PANTHER" id="PTHR38035">
    <property type="entry name" value="UPF0070 PROTEIN YFGM"/>
    <property type="match status" value="1"/>
</dbReference>